<protein>
    <submittedName>
        <fullName evidence="2">Putative glycosyl transferase</fullName>
    </submittedName>
</protein>
<dbReference type="SUPFAM" id="SSF53448">
    <property type="entry name" value="Nucleotide-diphospho-sugar transferases"/>
    <property type="match status" value="1"/>
</dbReference>
<dbReference type="Proteomes" id="UP000320055">
    <property type="component" value="Unassembled WGS sequence"/>
</dbReference>
<evidence type="ECO:0000259" key="1">
    <source>
        <dbReference type="Pfam" id="PF00535"/>
    </source>
</evidence>
<evidence type="ECO:0000313" key="2">
    <source>
        <dbReference type="EMBL" id="VEP17041.1"/>
    </source>
</evidence>
<reference evidence="2 3" key="1">
    <citation type="submission" date="2019-01" db="EMBL/GenBank/DDBJ databases">
        <authorList>
            <person name="Brito A."/>
        </authorList>
    </citation>
    <scope>NUCLEOTIDE SEQUENCE [LARGE SCALE GENOMIC DNA]</scope>
    <source>
        <strain evidence="2">1</strain>
    </source>
</reference>
<keyword evidence="2" id="KW-0808">Transferase</keyword>
<dbReference type="GO" id="GO:0016740">
    <property type="term" value="F:transferase activity"/>
    <property type="evidence" value="ECO:0007669"/>
    <property type="project" value="UniProtKB-KW"/>
</dbReference>
<dbReference type="Gene3D" id="3.90.550.10">
    <property type="entry name" value="Spore Coat Polysaccharide Biosynthesis Protein SpsA, Chain A"/>
    <property type="match status" value="1"/>
</dbReference>
<dbReference type="InterPro" id="IPR029044">
    <property type="entry name" value="Nucleotide-diphossugar_trans"/>
</dbReference>
<evidence type="ECO:0000313" key="3">
    <source>
        <dbReference type="Proteomes" id="UP000320055"/>
    </source>
</evidence>
<keyword evidence="3" id="KW-1185">Reference proteome</keyword>
<dbReference type="EMBL" id="CAACVJ010000479">
    <property type="protein sequence ID" value="VEP17041.1"/>
    <property type="molecule type" value="Genomic_DNA"/>
</dbReference>
<feature type="domain" description="Glycosyltransferase 2-like" evidence="1">
    <location>
        <begin position="7"/>
        <end position="109"/>
    </location>
</feature>
<dbReference type="InterPro" id="IPR001173">
    <property type="entry name" value="Glyco_trans_2-like"/>
</dbReference>
<organism evidence="2 3">
    <name type="scientific">Hyella patelloides LEGE 07179</name>
    <dbReference type="NCBI Taxonomy" id="945734"/>
    <lineage>
        <taxon>Bacteria</taxon>
        <taxon>Bacillati</taxon>
        <taxon>Cyanobacteriota</taxon>
        <taxon>Cyanophyceae</taxon>
        <taxon>Pleurocapsales</taxon>
        <taxon>Hyellaceae</taxon>
        <taxon>Hyella</taxon>
    </lineage>
</organism>
<dbReference type="PANTHER" id="PTHR43685">
    <property type="entry name" value="GLYCOSYLTRANSFERASE"/>
    <property type="match status" value="1"/>
</dbReference>
<dbReference type="PANTHER" id="PTHR43685:SF11">
    <property type="entry name" value="GLYCOSYLTRANSFERASE TAGX-RELATED"/>
    <property type="match status" value="1"/>
</dbReference>
<name>A0A563W025_9CYAN</name>
<sequence length="342" mass="38404">MKQPWLSIIIPTYNGQKYLAATLDSVVIQGDDNIECIVIDDGSTDATLAIAKSYQDRLPIEIIERKQGNWVANTNYGLAVARGTYACFLHQDDRWQPKRLATMQKAIALYPQASLYLHPTLFIDAKGNPLGTWHCPFQDLVAIAPKTSVEKLLVQNFIAIPAPIFKRQLALDLGGMDEALWYTADWDFWLKLATSGDTVYYPQALAAFRVHSDSQTIRRSSSVADFQQQMNLVVSKHLALWNGQESLSCEVESVARFSTKVNTTLAAMIHGETTNLLKLGWNFMRLGTSGWYRYWRDSRIQERVLARLKAKLPAQTSSISDISSLNISKAKSPSQNSEVKKT</sequence>
<dbReference type="OrthoDB" id="440227at2"/>
<proteinExistence type="predicted"/>
<dbReference type="InterPro" id="IPR050834">
    <property type="entry name" value="Glycosyltransf_2"/>
</dbReference>
<dbReference type="AlphaFoldDB" id="A0A563W025"/>
<dbReference type="RefSeq" id="WP_144866724.1">
    <property type="nucleotide sequence ID" value="NZ_LR213813.1"/>
</dbReference>
<accession>A0A563W025</accession>
<gene>
    <name evidence="2" type="ORF">H1P_530021</name>
</gene>
<dbReference type="Pfam" id="PF00535">
    <property type="entry name" value="Glycos_transf_2"/>
    <property type="match status" value="1"/>
</dbReference>